<reference evidence="2 3" key="1">
    <citation type="journal article" date="2015" name="Genome Announc.">
        <title>Expanding the biotechnology potential of lactobacilli through comparative genomics of 213 strains and associated genera.</title>
        <authorList>
            <person name="Sun Z."/>
            <person name="Harris H.M."/>
            <person name="McCann A."/>
            <person name="Guo C."/>
            <person name="Argimon S."/>
            <person name="Zhang W."/>
            <person name="Yang X."/>
            <person name="Jeffery I.B."/>
            <person name="Cooney J.C."/>
            <person name="Kagawa T.F."/>
            <person name="Liu W."/>
            <person name="Song Y."/>
            <person name="Salvetti E."/>
            <person name="Wrobel A."/>
            <person name="Rasinkangas P."/>
            <person name="Parkhill J."/>
            <person name="Rea M.C."/>
            <person name="O'Sullivan O."/>
            <person name="Ritari J."/>
            <person name="Douillard F.P."/>
            <person name="Paul Ross R."/>
            <person name="Yang R."/>
            <person name="Briner A.E."/>
            <person name="Felis G.E."/>
            <person name="de Vos W.M."/>
            <person name="Barrangou R."/>
            <person name="Klaenhammer T.R."/>
            <person name="Caufield P.W."/>
            <person name="Cui Y."/>
            <person name="Zhang H."/>
            <person name="O'Toole P.W."/>
        </authorList>
    </citation>
    <scope>NUCLEOTIDE SEQUENCE [LARGE SCALE GENOMIC DNA]</scope>
    <source>
        <strain evidence="2 3">DSM 22696</strain>
    </source>
</reference>
<dbReference type="AlphaFoldDB" id="A0A0R2KY58"/>
<proteinExistence type="predicted"/>
<keyword evidence="3" id="KW-1185">Reference proteome</keyword>
<evidence type="ECO:0000313" key="2">
    <source>
        <dbReference type="EMBL" id="KRN94386.1"/>
    </source>
</evidence>
<accession>A0A0R2KY58</accession>
<feature type="transmembrane region" description="Helical" evidence="1">
    <location>
        <begin position="227"/>
        <end position="245"/>
    </location>
</feature>
<keyword evidence="1" id="KW-0472">Membrane</keyword>
<keyword evidence="1" id="KW-0812">Transmembrane</keyword>
<feature type="transmembrane region" description="Helical" evidence="1">
    <location>
        <begin position="59"/>
        <end position="77"/>
    </location>
</feature>
<evidence type="ECO:0008006" key="4">
    <source>
        <dbReference type="Google" id="ProtNLM"/>
    </source>
</evidence>
<dbReference type="PATRIC" id="fig|348151.3.peg.574"/>
<feature type="transmembrane region" description="Helical" evidence="1">
    <location>
        <begin position="172"/>
        <end position="193"/>
    </location>
</feature>
<feature type="transmembrane region" description="Helical" evidence="1">
    <location>
        <begin position="21"/>
        <end position="39"/>
    </location>
</feature>
<keyword evidence="1" id="KW-1133">Transmembrane helix</keyword>
<dbReference type="STRING" id="348151.IV55_GL000560"/>
<name>A0A0R2KY58_9LACO</name>
<feature type="transmembrane region" description="Helical" evidence="1">
    <location>
        <begin position="136"/>
        <end position="160"/>
    </location>
</feature>
<gene>
    <name evidence="2" type="ORF">IV55_GL000560</name>
</gene>
<dbReference type="RefSeq" id="WP_057811376.1">
    <property type="nucleotide sequence ID" value="NZ_BJUD01000016.1"/>
</dbReference>
<feature type="transmembrane region" description="Helical" evidence="1">
    <location>
        <begin position="98"/>
        <end position="124"/>
    </location>
</feature>
<evidence type="ECO:0000313" key="3">
    <source>
        <dbReference type="Proteomes" id="UP000051139"/>
    </source>
</evidence>
<dbReference type="EMBL" id="JQCB01000015">
    <property type="protein sequence ID" value="KRN94386.1"/>
    <property type="molecule type" value="Genomic_DNA"/>
</dbReference>
<protein>
    <recommendedName>
        <fullName evidence="4">Lantibiotic ABC transporter permease</fullName>
    </recommendedName>
</protein>
<evidence type="ECO:0000256" key="1">
    <source>
        <dbReference type="SAM" id="Phobius"/>
    </source>
</evidence>
<dbReference type="Proteomes" id="UP000051139">
    <property type="component" value="Unassembled WGS sequence"/>
</dbReference>
<organism evidence="2 3">
    <name type="scientific">Furfurilactobacillus siliginis</name>
    <dbReference type="NCBI Taxonomy" id="348151"/>
    <lineage>
        <taxon>Bacteria</taxon>
        <taxon>Bacillati</taxon>
        <taxon>Bacillota</taxon>
        <taxon>Bacilli</taxon>
        <taxon>Lactobacillales</taxon>
        <taxon>Lactobacillaceae</taxon>
        <taxon>Furfurilactobacillus</taxon>
    </lineage>
</organism>
<comment type="caution">
    <text evidence="2">The sequence shown here is derived from an EMBL/GenBank/DDBJ whole genome shotgun (WGS) entry which is preliminary data.</text>
</comment>
<sequence>MQTALKIEMLKAKGSTYLKTALVLPCIFLVFTLMTILSSTNPTGMADGVSIIQSNIFNLWGLILLPICIVVIISSDFQQESRALGRQRALANNWSLKWIYLAKTLKFWLLVLLSQLVLVVIVLISNLLTTKIVGNFPLLFCTSLVIWIGSLPLIVINMYLLSYLNAIMVSILNLFISIGSTFLGITLAPWFWIDPWVYALRTTTLLRSNPNGTILTTGNTLVHDTSFIYLILLSVTFWVIINYLYSIIIDRKVA</sequence>